<organism evidence="1 2">
    <name type="scientific">Araneus ventricosus</name>
    <name type="common">Orbweaver spider</name>
    <name type="synonym">Epeira ventricosa</name>
    <dbReference type="NCBI Taxonomy" id="182803"/>
    <lineage>
        <taxon>Eukaryota</taxon>
        <taxon>Metazoa</taxon>
        <taxon>Ecdysozoa</taxon>
        <taxon>Arthropoda</taxon>
        <taxon>Chelicerata</taxon>
        <taxon>Arachnida</taxon>
        <taxon>Araneae</taxon>
        <taxon>Araneomorphae</taxon>
        <taxon>Entelegynae</taxon>
        <taxon>Araneoidea</taxon>
        <taxon>Araneidae</taxon>
        <taxon>Araneus</taxon>
    </lineage>
</organism>
<proteinExistence type="predicted"/>
<sequence>MPALTSVGRIEADIEVDNVKGESIRIYIVPDDPQSAELIIGRTWLDLLHIANTKIGKILHIGFLEDETFKNIPIDEKVNRVCFKPLETAQLEKESLQIRNSFPQMMIGNLANDLKMVK</sequence>
<evidence type="ECO:0000313" key="2">
    <source>
        <dbReference type="Proteomes" id="UP000499080"/>
    </source>
</evidence>
<name>A0A4Y2R676_ARAVE</name>
<protein>
    <submittedName>
        <fullName evidence="1">Uncharacterized protein</fullName>
    </submittedName>
</protein>
<dbReference type="AlphaFoldDB" id="A0A4Y2R676"/>
<dbReference type="Proteomes" id="UP000499080">
    <property type="component" value="Unassembled WGS sequence"/>
</dbReference>
<accession>A0A4Y2R676</accession>
<comment type="caution">
    <text evidence="1">The sequence shown here is derived from an EMBL/GenBank/DDBJ whole genome shotgun (WGS) entry which is preliminary data.</text>
</comment>
<evidence type="ECO:0000313" key="1">
    <source>
        <dbReference type="EMBL" id="GBN71237.1"/>
    </source>
</evidence>
<reference evidence="1 2" key="1">
    <citation type="journal article" date="2019" name="Sci. Rep.">
        <title>Orb-weaving spider Araneus ventricosus genome elucidates the spidroin gene catalogue.</title>
        <authorList>
            <person name="Kono N."/>
            <person name="Nakamura H."/>
            <person name="Ohtoshi R."/>
            <person name="Moran D.A.P."/>
            <person name="Shinohara A."/>
            <person name="Yoshida Y."/>
            <person name="Fujiwara M."/>
            <person name="Mori M."/>
            <person name="Tomita M."/>
            <person name="Arakawa K."/>
        </authorList>
    </citation>
    <scope>NUCLEOTIDE SEQUENCE [LARGE SCALE GENOMIC DNA]</scope>
</reference>
<gene>
    <name evidence="1" type="ORF">AVEN_163835_1</name>
</gene>
<dbReference type="EMBL" id="BGPR01015944">
    <property type="protein sequence ID" value="GBN71237.1"/>
    <property type="molecule type" value="Genomic_DNA"/>
</dbReference>
<keyword evidence="2" id="KW-1185">Reference proteome</keyword>